<feature type="domain" description="Mediator of RNA polymerase II transcription subunit 25 von Willebrand factor type A" evidence="1">
    <location>
        <begin position="4"/>
        <end position="33"/>
    </location>
</feature>
<dbReference type="Proteomes" id="UP000639772">
    <property type="component" value="Chromosome 13"/>
</dbReference>
<name>A0A835PR02_VANPL</name>
<reference evidence="2 3" key="1">
    <citation type="journal article" date="2020" name="Nat. Food">
        <title>A phased Vanilla planifolia genome enables genetic improvement of flavour and production.</title>
        <authorList>
            <person name="Hasing T."/>
            <person name="Tang H."/>
            <person name="Brym M."/>
            <person name="Khazi F."/>
            <person name="Huang T."/>
            <person name="Chambers A.H."/>
        </authorList>
    </citation>
    <scope>NUCLEOTIDE SEQUENCE [LARGE SCALE GENOMIC DNA]</scope>
    <source>
        <tissue evidence="2">Leaf</tissue>
    </source>
</reference>
<evidence type="ECO:0000313" key="3">
    <source>
        <dbReference type="Proteomes" id="UP000639772"/>
    </source>
</evidence>
<organism evidence="2 3">
    <name type="scientific">Vanilla planifolia</name>
    <name type="common">Vanilla</name>
    <dbReference type="NCBI Taxonomy" id="51239"/>
    <lineage>
        <taxon>Eukaryota</taxon>
        <taxon>Viridiplantae</taxon>
        <taxon>Streptophyta</taxon>
        <taxon>Embryophyta</taxon>
        <taxon>Tracheophyta</taxon>
        <taxon>Spermatophyta</taxon>
        <taxon>Magnoliopsida</taxon>
        <taxon>Liliopsida</taxon>
        <taxon>Asparagales</taxon>
        <taxon>Orchidaceae</taxon>
        <taxon>Vanilloideae</taxon>
        <taxon>Vanilleae</taxon>
        <taxon>Vanilla</taxon>
    </lineage>
</organism>
<comment type="caution">
    <text evidence="2">The sequence shown here is derived from an EMBL/GenBank/DDBJ whole genome shotgun (WGS) entry which is preliminary data.</text>
</comment>
<gene>
    <name evidence="2" type="ORF">HPP92_023922</name>
</gene>
<dbReference type="InterPro" id="IPR021419">
    <property type="entry name" value="Mediator_Med25_VWA"/>
</dbReference>
<evidence type="ECO:0000259" key="1">
    <source>
        <dbReference type="Pfam" id="PF11265"/>
    </source>
</evidence>
<accession>A0A835PR02</accession>
<evidence type="ECO:0000313" key="2">
    <source>
        <dbReference type="EMBL" id="KAG0456134.1"/>
    </source>
</evidence>
<proteinExistence type="predicted"/>
<dbReference type="OrthoDB" id="7690434at2759"/>
<dbReference type="Pfam" id="PF11265">
    <property type="entry name" value="Med25_VWA"/>
    <property type="match status" value="1"/>
</dbReference>
<protein>
    <recommendedName>
        <fullName evidence="1">Mediator of RNA polymerase II transcription subunit 25 von Willebrand factor type A domain-containing protein</fullName>
    </recommendedName>
</protein>
<dbReference type="EMBL" id="JADCNM010000013">
    <property type="protein sequence ID" value="KAG0456134.1"/>
    <property type="molecule type" value="Genomic_DNA"/>
</dbReference>
<sequence>MADKQLILVVEGTAALGPYWVTLVTEYIEKIIRCGLSSHGVSINLYSDLFRMIVDNFLLVFFMFIYFETVIGELSEVTSPPCLMERIYIKDFVRWTWILVKELWLLKNIVIDSKRIEL</sequence>
<dbReference type="AlphaFoldDB" id="A0A835PR02"/>